<name>A0A6J6H4E7_9ZZZZ</name>
<feature type="domain" description="Peptidase S9 prolyl oligopeptidase catalytic" evidence="1">
    <location>
        <begin position="494"/>
        <end position="693"/>
    </location>
</feature>
<dbReference type="PANTHER" id="PTHR11731">
    <property type="entry name" value="PROTEASE FAMILY S9B,C DIPEPTIDYL-PEPTIDASE IV-RELATED"/>
    <property type="match status" value="1"/>
</dbReference>
<sequence>MSELPFPRHSARTLRFSLGAPRNFTISPDGQRVVFVRSGSGTDRTGRLFELDLNSKNTREIVNPLDLLKSGDEKISVEEQARRERAREAAAGITNYSSDTNLKKIAFTLSGNLYVANLEDGKVLQWPAQEPVIDPQFAPDGSAVGYINPSGEMRVSDGVNDRAIFSPEKADVYYGQAEFVASEEMDRMHGFWWSSDSKYLLVERFDESGVEKIWISDPANPENEPREVRYPKVGSANVLASLFAYHLESKSSQEIKWDKEHEYLVSVNSGAANKPPLLMTIDRAQRHAHIRAINLGDGTSTVIAEMRDPAWITLVSGSPQWGPAGQLITTFDSATTRHLAVDGNPVTPDGLQVDRIVHVDRNGITFEGTFEATSLHVYWYGWGGELEEISKGDGVHMAKAAADTLLLLSRSLDYYGAKVEVIRDGMRIEIESFAEKPEVDAKPELINLGERELRSALLLPQNQSKFPHQNLPLLVDPYGGPSHLRNIKAKNAFAEAQWIANLGFAVLITDGRGTPNRGPEWEKAVLNDLSAAPLADQADAVTALFHLRPGLINPEKVGIRGWSFGGYLAGLAALRRPDIFKCAIIGAPVTDFRFYDTYYTERFLGAVADHKNYEQSSLLPDADKLSVPVMIIHGLADDNVLVANSLHLSSALLAAGKPHEVLPLTGVTHMTSQEVVAENLMHLELDFLKRSLKI</sequence>
<dbReference type="InterPro" id="IPR001375">
    <property type="entry name" value="Peptidase_S9_cat"/>
</dbReference>
<dbReference type="Gene3D" id="2.140.10.30">
    <property type="entry name" value="Dipeptidylpeptidase IV, N-terminal domain"/>
    <property type="match status" value="1"/>
</dbReference>
<dbReference type="Pfam" id="PF00930">
    <property type="entry name" value="DPPIV_N"/>
    <property type="match status" value="1"/>
</dbReference>
<dbReference type="SUPFAM" id="SSF53474">
    <property type="entry name" value="alpha/beta-Hydrolases"/>
    <property type="match status" value="1"/>
</dbReference>
<gene>
    <name evidence="3" type="ORF">UFOPK1811_01268</name>
</gene>
<dbReference type="EMBL" id="CAEZUJ010000081">
    <property type="protein sequence ID" value="CAB4608471.1"/>
    <property type="molecule type" value="Genomic_DNA"/>
</dbReference>
<dbReference type="PANTHER" id="PTHR11731:SF193">
    <property type="entry name" value="DIPEPTIDYL PEPTIDASE 9"/>
    <property type="match status" value="1"/>
</dbReference>
<dbReference type="InterPro" id="IPR050278">
    <property type="entry name" value="Serine_Prot_S9B/DPPIV"/>
</dbReference>
<dbReference type="InterPro" id="IPR029058">
    <property type="entry name" value="AB_hydrolase_fold"/>
</dbReference>
<dbReference type="Pfam" id="PF00326">
    <property type="entry name" value="Peptidase_S9"/>
    <property type="match status" value="1"/>
</dbReference>
<evidence type="ECO:0000259" key="2">
    <source>
        <dbReference type="Pfam" id="PF00930"/>
    </source>
</evidence>
<reference evidence="3" key="1">
    <citation type="submission" date="2020-05" db="EMBL/GenBank/DDBJ databases">
        <authorList>
            <person name="Chiriac C."/>
            <person name="Salcher M."/>
            <person name="Ghai R."/>
            <person name="Kavagutti S V."/>
        </authorList>
    </citation>
    <scope>NUCLEOTIDE SEQUENCE</scope>
</reference>
<evidence type="ECO:0000313" key="3">
    <source>
        <dbReference type="EMBL" id="CAB4608471.1"/>
    </source>
</evidence>
<feature type="domain" description="Dipeptidylpeptidase IV N-terminal" evidence="2">
    <location>
        <begin position="107"/>
        <end position="396"/>
    </location>
</feature>
<dbReference type="GO" id="GO:0008236">
    <property type="term" value="F:serine-type peptidase activity"/>
    <property type="evidence" value="ECO:0007669"/>
    <property type="project" value="InterPro"/>
</dbReference>
<dbReference type="AlphaFoldDB" id="A0A6J6H4E7"/>
<protein>
    <submittedName>
        <fullName evidence="3">Unannotated protein</fullName>
    </submittedName>
</protein>
<evidence type="ECO:0000259" key="1">
    <source>
        <dbReference type="Pfam" id="PF00326"/>
    </source>
</evidence>
<dbReference type="InterPro" id="IPR002469">
    <property type="entry name" value="Peptidase_S9B_N"/>
</dbReference>
<organism evidence="3">
    <name type="scientific">freshwater metagenome</name>
    <dbReference type="NCBI Taxonomy" id="449393"/>
    <lineage>
        <taxon>unclassified sequences</taxon>
        <taxon>metagenomes</taxon>
        <taxon>ecological metagenomes</taxon>
    </lineage>
</organism>
<accession>A0A6J6H4E7</accession>
<dbReference type="GO" id="GO:0006508">
    <property type="term" value="P:proteolysis"/>
    <property type="evidence" value="ECO:0007669"/>
    <property type="project" value="InterPro"/>
</dbReference>
<dbReference type="SUPFAM" id="SSF82171">
    <property type="entry name" value="DPP6 N-terminal domain-like"/>
    <property type="match status" value="1"/>
</dbReference>
<proteinExistence type="predicted"/>
<dbReference type="Gene3D" id="3.40.50.1820">
    <property type="entry name" value="alpha/beta hydrolase"/>
    <property type="match status" value="1"/>
</dbReference>
<dbReference type="GO" id="GO:0008239">
    <property type="term" value="F:dipeptidyl-peptidase activity"/>
    <property type="evidence" value="ECO:0007669"/>
    <property type="project" value="TreeGrafter"/>
</dbReference>